<organism evidence="2 3">
    <name type="scientific">Alkalicella caledoniensis</name>
    <dbReference type="NCBI Taxonomy" id="2731377"/>
    <lineage>
        <taxon>Bacteria</taxon>
        <taxon>Bacillati</taxon>
        <taxon>Bacillota</taxon>
        <taxon>Clostridia</taxon>
        <taxon>Eubacteriales</taxon>
        <taxon>Proteinivoracaceae</taxon>
        <taxon>Alkalicella</taxon>
    </lineage>
</organism>
<dbReference type="EMBL" id="CP058559">
    <property type="protein sequence ID" value="QNO14962.1"/>
    <property type="molecule type" value="Genomic_DNA"/>
</dbReference>
<keyword evidence="1" id="KW-0472">Membrane</keyword>
<keyword evidence="1" id="KW-1133">Transmembrane helix</keyword>
<dbReference type="Proteomes" id="UP000516160">
    <property type="component" value="Chromosome"/>
</dbReference>
<protein>
    <submittedName>
        <fullName evidence="2">Uncharacterized protein</fullName>
    </submittedName>
</protein>
<gene>
    <name evidence="2" type="ORF">HYG86_09325</name>
</gene>
<evidence type="ECO:0000313" key="3">
    <source>
        <dbReference type="Proteomes" id="UP000516160"/>
    </source>
</evidence>
<keyword evidence="1" id="KW-0812">Transmembrane</keyword>
<name>A0A7G9W8F0_ALKCA</name>
<keyword evidence="3" id="KW-1185">Reference proteome</keyword>
<evidence type="ECO:0000256" key="1">
    <source>
        <dbReference type="SAM" id="Phobius"/>
    </source>
</evidence>
<evidence type="ECO:0000313" key="2">
    <source>
        <dbReference type="EMBL" id="QNO14962.1"/>
    </source>
</evidence>
<dbReference type="AlphaFoldDB" id="A0A7G9W8F0"/>
<proteinExistence type="predicted"/>
<sequence length="61" mass="6706">MSEIMINISLILLSISVLFLARSIELLADGKKDTAKFGIKMIYPLMGFCFGTVVVLVTKLV</sequence>
<dbReference type="KEGG" id="acae:HYG86_09325"/>
<accession>A0A7G9W8F0</accession>
<reference evidence="2 3" key="1">
    <citation type="submission" date="2020-07" db="EMBL/GenBank/DDBJ databases">
        <title>Alkalicella. sp. LB2 genome.</title>
        <authorList>
            <person name="Postec A."/>
            <person name="Quemeneur M."/>
        </authorList>
    </citation>
    <scope>NUCLEOTIDE SEQUENCE [LARGE SCALE GENOMIC DNA]</scope>
    <source>
        <strain evidence="2 3">LB2</strain>
    </source>
</reference>
<dbReference type="RefSeq" id="WP_213165326.1">
    <property type="nucleotide sequence ID" value="NZ_CP058559.1"/>
</dbReference>
<feature type="transmembrane region" description="Helical" evidence="1">
    <location>
        <begin position="39"/>
        <end position="58"/>
    </location>
</feature>